<accession>A0A061B4B8</accession>
<reference evidence="9" key="1">
    <citation type="journal article" date="2014" name="Genome Announc.">
        <title>Genome sequence of the yeast Cyberlindnera fabianii (Hansenula fabianii).</title>
        <authorList>
            <person name="Freel K.C."/>
            <person name="Sarilar V."/>
            <person name="Neuveglise C."/>
            <person name="Devillers H."/>
            <person name="Friedrich A."/>
            <person name="Schacherer J."/>
        </authorList>
    </citation>
    <scope>NUCLEOTIDE SEQUENCE</scope>
    <source>
        <strain evidence="9">YJS4271</strain>
    </source>
</reference>
<keyword evidence="6" id="KW-0653">Protein transport</keyword>
<evidence type="ECO:0000256" key="6">
    <source>
        <dbReference type="ARBA" id="ARBA00022927"/>
    </source>
</evidence>
<dbReference type="InterPro" id="IPR011989">
    <property type="entry name" value="ARM-like"/>
</dbReference>
<name>A0A061B4B8_CYBFA</name>
<dbReference type="InterPro" id="IPR041389">
    <property type="entry name" value="Importin_rep_6"/>
</dbReference>
<feature type="domain" description="TOG" evidence="8">
    <location>
        <begin position="351"/>
        <end position="600"/>
    </location>
</feature>
<gene>
    <name evidence="9" type="ORF">CYFA0S_09e04588g</name>
</gene>
<dbReference type="PhylomeDB" id="A0A061B4B8"/>
<evidence type="ECO:0000256" key="5">
    <source>
        <dbReference type="ARBA" id="ARBA00022737"/>
    </source>
</evidence>
<dbReference type="InterPro" id="IPR040122">
    <property type="entry name" value="Importin_beta"/>
</dbReference>
<dbReference type="OrthoDB" id="543373at2759"/>
<dbReference type="GO" id="GO:0005737">
    <property type="term" value="C:cytoplasm"/>
    <property type="evidence" value="ECO:0007669"/>
    <property type="project" value="UniProtKB-SubCell"/>
</dbReference>
<dbReference type="Pfam" id="PF18808">
    <property type="entry name" value="Importin_rep_4"/>
    <property type="match status" value="1"/>
</dbReference>
<evidence type="ECO:0000259" key="8">
    <source>
        <dbReference type="SMART" id="SM01349"/>
    </source>
</evidence>
<dbReference type="PANTHER" id="PTHR10527">
    <property type="entry name" value="IMPORTIN BETA"/>
    <property type="match status" value="1"/>
</dbReference>
<organism evidence="9">
    <name type="scientific">Cyberlindnera fabianii</name>
    <name type="common">Yeast</name>
    <name type="synonym">Hansenula fabianii</name>
    <dbReference type="NCBI Taxonomy" id="36022"/>
    <lineage>
        <taxon>Eukaryota</taxon>
        <taxon>Fungi</taxon>
        <taxon>Dikarya</taxon>
        <taxon>Ascomycota</taxon>
        <taxon>Saccharomycotina</taxon>
        <taxon>Saccharomycetes</taxon>
        <taxon>Phaffomycetales</taxon>
        <taxon>Phaffomycetaceae</taxon>
        <taxon>Cyberlindnera</taxon>
    </lineage>
</organism>
<dbReference type="Pfam" id="PF18816">
    <property type="entry name" value="Importin_rep_5"/>
    <property type="match status" value="1"/>
</dbReference>
<dbReference type="EMBL" id="LK052894">
    <property type="protein sequence ID" value="CDR42484.1"/>
    <property type="molecule type" value="Genomic_DNA"/>
</dbReference>
<dbReference type="GO" id="GO:0006606">
    <property type="term" value="P:protein import into nucleus"/>
    <property type="evidence" value="ECO:0007669"/>
    <property type="project" value="InterPro"/>
</dbReference>
<dbReference type="InterPro" id="IPR058584">
    <property type="entry name" value="IMB1_TNPO1-like_TPR"/>
</dbReference>
<evidence type="ECO:0000256" key="1">
    <source>
        <dbReference type="ARBA" id="ARBA00004123"/>
    </source>
</evidence>
<dbReference type="SMART" id="SM01349">
    <property type="entry name" value="TOG"/>
    <property type="match status" value="1"/>
</dbReference>
<dbReference type="Pfam" id="PF25780">
    <property type="entry name" value="TPR_IPO5"/>
    <property type="match status" value="1"/>
</dbReference>
<dbReference type="InterPro" id="IPR057672">
    <property type="entry name" value="TPR_IPO4/5"/>
</dbReference>
<dbReference type="Pfam" id="PF13513">
    <property type="entry name" value="HEAT_EZ"/>
    <property type="match status" value="1"/>
</dbReference>
<evidence type="ECO:0000313" key="9">
    <source>
        <dbReference type="EMBL" id="CDR42484.1"/>
    </source>
</evidence>
<dbReference type="AlphaFoldDB" id="A0A061B4B8"/>
<dbReference type="Gene3D" id="1.25.10.10">
    <property type="entry name" value="Leucine-rich Repeat Variant"/>
    <property type="match status" value="1"/>
</dbReference>
<protein>
    <submittedName>
        <fullName evidence="9">CYFA0S09e04588g1_1</fullName>
    </submittedName>
</protein>
<dbReference type="InterPro" id="IPR000225">
    <property type="entry name" value="Armadillo"/>
</dbReference>
<evidence type="ECO:0000256" key="4">
    <source>
        <dbReference type="ARBA" id="ARBA00022490"/>
    </source>
</evidence>
<keyword evidence="7" id="KW-0539">Nucleus</keyword>
<keyword evidence="4" id="KW-0963">Cytoplasm</keyword>
<dbReference type="InterPro" id="IPR040928">
    <property type="entry name" value="Importin_rep_5"/>
</dbReference>
<dbReference type="Gene3D" id="6.10.140.1700">
    <property type="match status" value="1"/>
</dbReference>
<evidence type="ECO:0000256" key="7">
    <source>
        <dbReference type="ARBA" id="ARBA00023242"/>
    </source>
</evidence>
<dbReference type="SMART" id="SM00185">
    <property type="entry name" value="ARM"/>
    <property type="match status" value="2"/>
</dbReference>
<dbReference type="Pfam" id="PF18829">
    <property type="entry name" value="Importin_rep_6"/>
    <property type="match status" value="1"/>
</dbReference>
<keyword evidence="3" id="KW-0813">Transport</keyword>
<evidence type="ECO:0000256" key="2">
    <source>
        <dbReference type="ARBA" id="ARBA00004496"/>
    </source>
</evidence>
<dbReference type="SUPFAM" id="SSF48371">
    <property type="entry name" value="ARM repeat"/>
    <property type="match status" value="2"/>
</dbReference>
<dbReference type="VEuPathDB" id="FungiDB:BON22_2754"/>
<dbReference type="Pfam" id="PF25574">
    <property type="entry name" value="TPR_IMB1"/>
    <property type="match status" value="1"/>
</dbReference>
<evidence type="ECO:0000256" key="3">
    <source>
        <dbReference type="ARBA" id="ARBA00022448"/>
    </source>
</evidence>
<dbReference type="GO" id="GO:0005634">
    <property type="term" value="C:nucleus"/>
    <property type="evidence" value="ECO:0007669"/>
    <property type="project" value="UniProtKB-SubCell"/>
</dbReference>
<comment type="subcellular location">
    <subcellularLocation>
        <location evidence="2">Cytoplasm</location>
    </subcellularLocation>
    <subcellularLocation>
        <location evidence="1">Nucleus</location>
    </subcellularLocation>
</comment>
<dbReference type="InterPro" id="IPR041653">
    <property type="entry name" value="Importin_rep_4"/>
</dbReference>
<keyword evidence="5" id="KW-0677">Repeat</keyword>
<dbReference type="InterPro" id="IPR034085">
    <property type="entry name" value="TOG"/>
</dbReference>
<dbReference type="InterPro" id="IPR016024">
    <property type="entry name" value="ARM-type_fold"/>
</dbReference>
<proteinExistence type="predicted"/>
<sequence length="1089" mass="119815">MSAITPEINAALVELLSNLSSANNEQRSHAENTLRTVWSTEDRVDILLLFLSQQATNGSNHAANAFSAVLFRRIAIKSPPKMKSVTERQISNVNAGVLSEIRSNFLHGFVSPQSNDVRHKLADAIAELAKEDVPGDWNELLPTLFEATKNPDPSFRESAFRIFAANPALFPLEHMEQLLPVYETGFADTEDDVRIAACTAFVGFFQILPKKTWPRVQPLLPSLMNSLPRFLENGKEQALSSVLEALIDLVDTAPKLFKDMFPTIIEFCSAVANNKELDSAARLSALELLTTFSESSPKMCKSNPAYTQAIVVITLSMMTEVCPDDEEAEEWNMADNTEDDDEEVEYDSGRQALDRVALRLGGDALAGPLFQIITQMLGSSQWRDRQAALMALSSAAEGCRDVLITAIPKILDLIIPTLNDSHSRVQYATCNALGQISTDFADVIQRQAGSRIVPALVSKLTNASVPRVQAHAAAALVNFSENATKETLEPYLDDLLTNLLTLLQSPKRYVQEQVLTTIAIVADAAEKKFIKYYDTLMPLLINVLKADMGDENKLLKAKCIECSTLIALAVGKEKFAPHSQELIQLFGALQQSDLQDDDPVKPYLEQGWGRLARIIGKEFLPFLPAVLPPLVEAAKASQDISLLDEEEADEFNQNDDWDVIQLGGKHIAVHTALLDDKAAAIDLIAGYADILKGDFYPYTREITVEIALPALDFYLHDDVRRAAASALPSLLLSSKEATGQKSTNTLELWQLIADKLIKTIGNEPSPDIQYAYFSAFSDCVEIVGENALSAQQLKSFTACTDGTLKEIYQRVKDREGEDEYNEEVDDEEGDYTDEELCDEINKVLSVVIKSNKVSFLEHFRSMVPTVASFINDENVILKLFGLCVAADLIEYTGEHSSAFAELFLQPIHDSLHHSESSIRQAAAYAVGVAAQCAPNSYAEFSISCMEPLFAITQLADARSEQTITSTENACTAISKILMAFNSRVPNFDALVDNWIKTLPVLKDTEAAPFAYRFLSQLIESGHQSVQSNARAVIDSVVQALTYNSIGGKNAEAVAASTKKLLGQLPQSEAMALLQGYPVETQQVIQKWFA</sequence>